<feature type="compositionally biased region" description="Polar residues" evidence="5">
    <location>
        <begin position="1"/>
        <end position="11"/>
    </location>
</feature>
<sequence length="939" mass="101394">MVMQDQNSTIRAPSPRKHASLFQITDPAEEGASTETPTPSTAPTPTPTTVLSSHPHLGHYIFSLLNNAHFPPPRSALGQHPLSVSSSGESDGEESDEDQDQANVSQSGSEAASATSTASNATKASQDEGSGKRLTLVEKEELVRKIVDLLDNEQEEEVKVTLRPYMGELGKDEALMDQVCLECMHKRKGDAEHLPYVPHLTPTRARASPSLGSFPGRPFTPTRVPSFRSRTPLSRTHSPVPPIPAHSATGSAKGHSPVPSPIGSPRLLNAKAITFAPSPRLNSVSSGMNPTVQGFIPSDAWKDVEPPRSNSPFGAIGASMSRTGSSNLAMATPLFSDQSSPFHSPIGTPYRAPIKMPDVFTSSPAKHERKGIFPEGKEDVDEFSSFAKGLLQSNHEREVNPEAKVFSFFPPSSYGEGNGTLNPNVGEYIPSTSSSVLSFDPSSLTEAEAEEEGAGMTPLDVLCSIFTSVPRSELEDALHRSGYDFEAAMTMLVAQYTQSRSETSPPGRASPRPTVGMGRGGRDGYFPTTTSRTLRSSSPGPLGSSVGKSPGGHAGKMCRYFLAGECRRSDCRFSHDLDRAMCRFWLRGHCAKGPNCEFLHQFPNNLDVSALQNAMARVELSQDDYTRTHSPGIWQQQREQEEFPDLASAGRVNRPRFDPSRNRFANAIKRAAPALPRDFPTTTTSVPSDHQSESPTSISSAPAVPRLSKRIKLRPPTLLPTLVTGSSVNEQYLSSRSTSIRLGHARNACLARAADAFRRGDGAAAKRFSREGKALNMRMINESTEAAHSLVQTRQAAAQAAVLERPTTWSDDPHDRSERGKACAGGLGVVLGVASVKRVVGAEHLESGERTEVLLDLHTLHGNEGVEICGQFLAELERERFRGLAYVVIGEEKHVGTQDPLRGASKTRLGTSIKNALAQWGYAWNENGGVVCVDVCRNM</sequence>
<feature type="compositionally biased region" description="Low complexity" evidence="5">
    <location>
        <begin position="105"/>
        <end position="124"/>
    </location>
</feature>
<dbReference type="PANTHER" id="PTHR46651">
    <property type="entry name" value="POLYADENYLATE-BINDING PROTEIN-INTERACTING PROTEIN 7"/>
    <property type="match status" value="1"/>
</dbReference>
<gene>
    <name evidence="7" type="ORF">L203_105353</name>
</gene>
<feature type="compositionally biased region" description="Polar residues" evidence="5">
    <location>
        <begin position="228"/>
        <end position="237"/>
    </location>
</feature>
<dbReference type="Pfam" id="PF14608">
    <property type="entry name" value="zf-CCCH_2"/>
    <property type="match status" value="2"/>
</dbReference>
<reference evidence="7" key="3">
    <citation type="submission" date="2024-01" db="EMBL/GenBank/DDBJ databases">
        <authorList>
            <person name="Coelho M.A."/>
            <person name="David-Palma M."/>
            <person name="Shea T."/>
            <person name="Sun S."/>
            <person name="Cuomo C.A."/>
            <person name="Heitman J."/>
        </authorList>
    </citation>
    <scope>NUCLEOTIDE SEQUENCE</scope>
    <source>
        <strain evidence="7">CBS 7841</strain>
    </source>
</reference>
<dbReference type="AlphaFoldDB" id="A0AAJ8M3C8"/>
<feature type="region of interest" description="Disordered" evidence="5">
    <location>
        <begin position="1"/>
        <end position="53"/>
    </location>
</feature>
<reference evidence="7" key="2">
    <citation type="journal article" date="2022" name="Elife">
        <title>Obligate sexual reproduction of a homothallic fungus closely related to the Cryptococcus pathogenic species complex.</title>
        <authorList>
            <person name="Passer A.R."/>
            <person name="Clancey S.A."/>
            <person name="Shea T."/>
            <person name="David-Palma M."/>
            <person name="Averette A.F."/>
            <person name="Boekhout T."/>
            <person name="Porcel B.M."/>
            <person name="Nowrousian M."/>
            <person name="Cuomo C.A."/>
            <person name="Sun S."/>
            <person name="Heitman J."/>
            <person name="Coelho M.A."/>
        </authorList>
    </citation>
    <scope>NUCLEOTIDE SEQUENCE</scope>
    <source>
        <strain evidence="7">CBS 7841</strain>
    </source>
</reference>
<dbReference type="KEGG" id="cdep:91089562"/>
<organism evidence="7 8">
    <name type="scientific">Cryptococcus depauperatus CBS 7841</name>
    <dbReference type="NCBI Taxonomy" id="1295531"/>
    <lineage>
        <taxon>Eukaryota</taxon>
        <taxon>Fungi</taxon>
        <taxon>Dikarya</taxon>
        <taxon>Basidiomycota</taxon>
        <taxon>Agaricomycotina</taxon>
        <taxon>Tremellomycetes</taxon>
        <taxon>Tremellales</taxon>
        <taxon>Cryptococcaceae</taxon>
        <taxon>Cryptococcus</taxon>
    </lineage>
</organism>
<dbReference type="RefSeq" id="XP_066070818.1">
    <property type="nucleotide sequence ID" value="XM_066214721.1"/>
</dbReference>
<keyword evidence="1 4" id="KW-0479">Metal-binding</keyword>
<dbReference type="InterPro" id="IPR036063">
    <property type="entry name" value="Smr_dom_sf"/>
</dbReference>
<dbReference type="SMART" id="SM00356">
    <property type="entry name" value="ZnF_C3H1"/>
    <property type="match status" value="2"/>
</dbReference>
<proteinExistence type="predicted"/>
<dbReference type="InterPro" id="IPR036855">
    <property type="entry name" value="Znf_CCCH_sf"/>
</dbReference>
<evidence type="ECO:0000256" key="2">
    <source>
        <dbReference type="ARBA" id="ARBA00022771"/>
    </source>
</evidence>
<feature type="region of interest" description="Disordered" evidence="5">
    <location>
        <begin position="496"/>
        <end position="551"/>
    </location>
</feature>
<feature type="domain" description="C3H1-type" evidence="6">
    <location>
        <begin position="576"/>
        <end position="603"/>
    </location>
</feature>
<dbReference type="PROSITE" id="PS50103">
    <property type="entry name" value="ZF_C3H1"/>
    <property type="match status" value="2"/>
</dbReference>
<feature type="zinc finger region" description="C3H1-type" evidence="4">
    <location>
        <begin position="557"/>
        <end position="575"/>
    </location>
</feature>
<dbReference type="InterPro" id="IPR053242">
    <property type="entry name" value="PAM2-like_domain"/>
</dbReference>
<feature type="region of interest" description="Disordered" evidence="5">
    <location>
        <begin position="202"/>
        <end position="259"/>
    </location>
</feature>
<dbReference type="Gene3D" id="3.30.1370.110">
    <property type="match status" value="1"/>
</dbReference>
<reference evidence="7" key="1">
    <citation type="submission" date="2016-06" db="EMBL/GenBank/DDBJ databases">
        <authorList>
            <person name="Cuomo C."/>
            <person name="Litvintseva A."/>
            <person name="Heitman J."/>
            <person name="Chen Y."/>
            <person name="Sun S."/>
            <person name="Springer D."/>
            <person name="Dromer F."/>
            <person name="Young S."/>
            <person name="Zeng Q."/>
            <person name="Chapman S."/>
            <person name="Gujja S."/>
            <person name="Saif S."/>
            <person name="Birren B."/>
        </authorList>
    </citation>
    <scope>NUCLEOTIDE SEQUENCE</scope>
    <source>
        <strain evidence="7">CBS 7841</strain>
    </source>
</reference>
<protein>
    <recommendedName>
        <fullName evidence="6">C3H1-type domain-containing protein</fullName>
    </recommendedName>
</protein>
<feature type="region of interest" description="Disordered" evidence="5">
    <location>
        <begin position="671"/>
        <end position="712"/>
    </location>
</feature>
<feature type="compositionally biased region" description="Low complexity" evidence="5">
    <location>
        <begin position="528"/>
        <end position="548"/>
    </location>
</feature>
<dbReference type="Gene3D" id="4.10.1000.10">
    <property type="entry name" value="Zinc finger, CCCH-type"/>
    <property type="match status" value="1"/>
</dbReference>
<evidence type="ECO:0000256" key="1">
    <source>
        <dbReference type="ARBA" id="ARBA00022723"/>
    </source>
</evidence>
<dbReference type="Pfam" id="PF08590">
    <property type="entry name" value="DUF1771"/>
    <property type="match status" value="1"/>
</dbReference>
<feature type="compositionally biased region" description="Acidic residues" evidence="5">
    <location>
        <begin position="90"/>
        <end position="100"/>
    </location>
</feature>
<feature type="compositionally biased region" description="Low complexity" evidence="5">
    <location>
        <begin position="30"/>
        <end position="39"/>
    </location>
</feature>
<evidence type="ECO:0000256" key="5">
    <source>
        <dbReference type="SAM" id="MobiDB-lite"/>
    </source>
</evidence>
<dbReference type="InterPro" id="IPR013899">
    <property type="entry name" value="DUF1771"/>
</dbReference>
<feature type="compositionally biased region" description="Polar residues" evidence="5">
    <location>
        <begin position="680"/>
        <end position="700"/>
    </location>
</feature>
<keyword evidence="2 4" id="KW-0863">Zinc-finger</keyword>
<dbReference type="CDD" id="cd14279">
    <property type="entry name" value="CUE"/>
    <property type="match status" value="1"/>
</dbReference>
<dbReference type="GeneID" id="91089562"/>
<evidence type="ECO:0000259" key="6">
    <source>
        <dbReference type="PROSITE" id="PS50103"/>
    </source>
</evidence>
<evidence type="ECO:0000256" key="4">
    <source>
        <dbReference type="PROSITE-ProRule" id="PRU00723"/>
    </source>
</evidence>
<keyword evidence="3 4" id="KW-0862">Zinc</keyword>
<dbReference type="Proteomes" id="UP000094043">
    <property type="component" value="Chromosome 7"/>
</dbReference>
<evidence type="ECO:0000313" key="7">
    <source>
        <dbReference type="EMBL" id="WVN90118.1"/>
    </source>
</evidence>
<keyword evidence="8" id="KW-1185">Reference proteome</keyword>
<evidence type="ECO:0000256" key="3">
    <source>
        <dbReference type="ARBA" id="ARBA00022833"/>
    </source>
</evidence>
<feature type="zinc finger region" description="C3H1-type" evidence="4">
    <location>
        <begin position="576"/>
        <end position="603"/>
    </location>
</feature>
<dbReference type="PANTHER" id="PTHR46651:SF1">
    <property type="entry name" value="SMALL MUTS RELATED FAMILY PROTEIN"/>
    <property type="match status" value="1"/>
</dbReference>
<feature type="region of interest" description="Disordered" evidence="5">
    <location>
        <begin position="72"/>
        <end position="132"/>
    </location>
</feature>
<dbReference type="InterPro" id="IPR000571">
    <property type="entry name" value="Znf_CCCH"/>
</dbReference>
<feature type="domain" description="C3H1-type" evidence="6">
    <location>
        <begin position="557"/>
        <end position="575"/>
    </location>
</feature>
<name>A0AAJ8M3C8_9TREE</name>
<accession>A0AAJ8M3C8</accession>
<dbReference type="SUPFAM" id="SSF90229">
    <property type="entry name" value="CCCH zinc finger"/>
    <property type="match status" value="1"/>
</dbReference>
<dbReference type="SMART" id="SM01162">
    <property type="entry name" value="DUF1771"/>
    <property type="match status" value="1"/>
</dbReference>
<dbReference type="GO" id="GO:0008270">
    <property type="term" value="F:zinc ion binding"/>
    <property type="evidence" value="ECO:0007669"/>
    <property type="project" value="UniProtKB-KW"/>
</dbReference>
<dbReference type="EMBL" id="CP143790">
    <property type="protein sequence ID" value="WVN90118.1"/>
    <property type="molecule type" value="Genomic_DNA"/>
</dbReference>
<evidence type="ECO:0000313" key="8">
    <source>
        <dbReference type="Proteomes" id="UP000094043"/>
    </source>
</evidence>